<evidence type="ECO:0000313" key="3">
    <source>
        <dbReference type="EMBL" id="KAG0266788.1"/>
    </source>
</evidence>
<proteinExistence type="predicted"/>
<feature type="region of interest" description="Disordered" evidence="2">
    <location>
        <begin position="17"/>
        <end position="102"/>
    </location>
</feature>
<protein>
    <submittedName>
        <fullName evidence="3">Uncharacterized protein</fullName>
    </submittedName>
</protein>
<organism evidence="3 4">
    <name type="scientific">Mortierella polycephala</name>
    <dbReference type="NCBI Taxonomy" id="41804"/>
    <lineage>
        <taxon>Eukaryota</taxon>
        <taxon>Fungi</taxon>
        <taxon>Fungi incertae sedis</taxon>
        <taxon>Mucoromycota</taxon>
        <taxon>Mortierellomycotina</taxon>
        <taxon>Mortierellomycetes</taxon>
        <taxon>Mortierellales</taxon>
        <taxon>Mortierellaceae</taxon>
        <taxon>Mortierella</taxon>
    </lineage>
</organism>
<dbReference type="Proteomes" id="UP000726737">
    <property type="component" value="Unassembled WGS sequence"/>
</dbReference>
<name>A0A9P6QFK6_9FUNG</name>
<feature type="non-terminal residue" evidence="3">
    <location>
        <position position="1"/>
    </location>
</feature>
<feature type="compositionally biased region" description="Polar residues" evidence="2">
    <location>
        <begin position="117"/>
        <end position="127"/>
    </location>
</feature>
<evidence type="ECO:0000256" key="2">
    <source>
        <dbReference type="SAM" id="MobiDB-lite"/>
    </source>
</evidence>
<evidence type="ECO:0000256" key="1">
    <source>
        <dbReference type="SAM" id="Coils"/>
    </source>
</evidence>
<gene>
    <name evidence="3" type="ORF">BG011_000840</name>
</gene>
<sequence length="234" mass="23425">AVTTGVNSDMLFEVAGNISGAPGSNPQSAGGNVSHDFRTLTPSTANQHILDNNSNNMRSIGPGTLTRHSSAPYVSSTTSIATATASSSSTTDVNESGASSSITDSLTGLVKPFLGRSLTQPGGPSNPSSRLAAAASLRTPIAAGLPASVVGMGAMGSTAVSKTSLRSKNMAASAIGTARSHALQAGVPGAVVTVASREAQTRANSSISSASKSVDQALSEADRLKADVRRMLNR</sequence>
<keyword evidence="4" id="KW-1185">Reference proteome</keyword>
<feature type="compositionally biased region" description="Low complexity" evidence="2">
    <location>
        <begin position="75"/>
        <end position="91"/>
    </location>
</feature>
<feature type="compositionally biased region" description="Polar residues" evidence="2">
    <location>
        <begin position="40"/>
        <end position="58"/>
    </location>
</feature>
<feature type="region of interest" description="Disordered" evidence="2">
    <location>
        <begin position="113"/>
        <end position="132"/>
    </location>
</feature>
<accession>A0A9P6QFK6</accession>
<dbReference type="AlphaFoldDB" id="A0A9P6QFK6"/>
<dbReference type="OrthoDB" id="2429608at2759"/>
<feature type="compositionally biased region" description="Polar residues" evidence="2">
    <location>
        <begin position="92"/>
        <end position="102"/>
    </location>
</feature>
<evidence type="ECO:0000313" key="4">
    <source>
        <dbReference type="Proteomes" id="UP000726737"/>
    </source>
</evidence>
<feature type="compositionally biased region" description="Polar residues" evidence="2">
    <location>
        <begin position="22"/>
        <end position="31"/>
    </location>
</feature>
<feature type="coiled-coil region" evidence="1">
    <location>
        <begin position="207"/>
        <end position="234"/>
    </location>
</feature>
<reference evidence="3" key="1">
    <citation type="journal article" date="2020" name="Fungal Divers.">
        <title>Resolving the Mortierellaceae phylogeny through synthesis of multi-gene phylogenetics and phylogenomics.</title>
        <authorList>
            <person name="Vandepol N."/>
            <person name="Liber J."/>
            <person name="Desiro A."/>
            <person name="Na H."/>
            <person name="Kennedy M."/>
            <person name="Barry K."/>
            <person name="Grigoriev I.V."/>
            <person name="Miller A.N."/>
            <person name="O'Donnell K."/>
            <person name="Stajich J.E."/>
            <person name="Bonito G."/>
        </authorList>
    </citation>
    <scope>NUCLEOTIDE SEQUENCE</scope>
    <source>
        <strain evidence="3">KOD948</strain>
    </source>
</reference>
<dbReference type="EMBL" id="JAAAJA010000012">
    <property type="protein sequence ID" value="KAG0266788.1"/>
    <property type="molecule type" value="Genomic_DNA"/>
</dbReference>
<keyword evidence="1" id="KW-0175">Coiled coil</keyword>
<comment type="caution">
    <text evidence="3">The sequence shown here is derived from an EMBL/GenBank/DDBJ whole genome shotgun (WGS) entry which is preliminary data.</text>
</comment>